<evidence type="ECO:0000256" key="7">
    <source>
        <dbReference type="ARBA" id="ARBA00022884"/>
    </source>
</evidence>
<dbReference type="STRING" id="504.KKKWG1_2141"/>
<dbReference type="InterPro" id="IPR040619">
    <property type="entry name" value="Cas9_alpha-helical_lobe"/>
</dbReference>
<dbReference type="GO" id="GO:0003723">
    <property type="term" value="F:RNA binding"/>
    <property type="evidence" value="ECO:0007669"/>
    <property type="project" value="UniProtKB-UniRule"/>
</dbReference>
<accession>F5S4M8</accession>
<protein>
    <recommendedName>
        <fullName evidence="12">CRISPR-associated endonuclease Cas9</fullName>
        <ecNumber evidence="12">3.1.-.-</ecNumber>
    </recommendedName>
</protein>
<keyword evidence="15" id="KW-1185">Reference proteome</keyword>
<comment type="caution">
    <text evidence="14">The sequence shown here is derived from an EMBL/GenBank/DDBJ whole genome shotgun (WGS) entry which is preliminary data.</text>
</comment>
<evidence type="ECO:0000256" key="6">
    <source>
        <dbReference type="ARBA" id="ARBA00022842"/>
    </source>
</evidence>
<keyword evidence="10" id="KW-0464">Manganese</keyword>
<dbReference type="GO" id="GO:0046872">
    <property type="term" value="F:metal ion binding"/>
    <property type="evidence" value="ECO:0007669"/>
    <property type="project" value="UniProtKB-UniRule"/>
</dbReference>
<dbReference type="InterPro" id="IPR033114">
    <property type="entry name" value="HNH_CAS9"/>
</dbReference>
<evidence type="ECO:0000256" key="10">
    <source>
        <dbReference type="ARBA" id="ARBA00023211"/>
    </source>
</evidence>
<dbReference type="GO" id="GO:0004519">
    <property type="term" value="F:endonuclease activity"/>
    <property type="evidence" value="ECO:0007669"/>
    <property type="project" value="UniProtKB-UniRule"/>
</dbReference>
<keyword evidence="7 12" id="KW-0694">RNA-binding</keyword>
<evidence type="ECO:0000313" key="14">
    <source>
        <dbReference type="EMBL" id="EGK12162.1"/>
    </source>
</evidence>
<dbReference type="EMBL" id="AFHS01000004">
    <property type="protein sequence ID" value="EGK12162.1"/>
    <property type="molecule type" value="Genomic_DNA"/>
</dbReference>
<comment type="cofactor">
    <cofactor evidence="1">
        <name>Mg(2+)</name>
        <dbReference type="ChEBI" id="CHEBI:18420"/>
    </cofactor>
</comment>
<proteinExistence type="inferred from homology"/>
<organism evidence="14 15">
    <name type="scientific">Kingella kingae ATCC 23330</name>
    <dbReference type="NCBI Taxonomy" id="887327"/>
    <lineage>
        <taxon>Bacteria</taxon>
        <taxon>Pseudomonadati</taxon>
        <taxon>Pseudomonadota</taxon>
        <taxon>Betaproteobacteria</taxon>
        <taxon>Neisseriales</taxon>
        <taxon>Neisseriaceae</taxon>
        <taxon>Kingella</taxon>
    </lineage>
</organism>
<dbReference type="InterPro" id="IPR003615">
    <property type="entry name" value="HNH_nuc"/>
</dbReference>
<feature type="active site" description="Proton acceptor for HNH nuclease domain" evidence="12">
    <location>
        <position position="527"/>
    </location>
</feature>
<dbReference type="HOGENOM" id="CLU_007514_0_0_4"/>
<name>F5S4M8_KINKI</name>
<dbReference type="GO" id="GO:0016787">
    <property type="term" value="F:hydrolase activity"/>
    <property type="evidence" value="ECO:0007669"/>
    <property type="project" value="UniProtKB-KW"/>
</dbReference>
<evidence type="ECO:0000256" key="1">
    <source>
        <dbReference type="ARBA" id="ARBA00001946"/>
    </source>
</evidence>
<dbReference type="Pfam" id="PF13395">
    <property type="entry name" value="HNH_4"/>
    <property type="match status" value="1"/>
</dbReference>
<dbReference type="EC" id="3.1.-.-" evidence="12"/>
<dbReference type="HAMAP" id="MF_01480">
    <property type="entry name" value="Cas9"/>
    <property type="match status" value="1"/>
</dbReference>
<dbReference type="AlphaFoldDB" id="F5S4M8"/>
<evidence type="ECO:0000256" key="2">
    <source>
        <dbReference type="ARBA" id="ARBA00022722"/>
    </source>
</evidence>
<dbReference type="NCBIfam" id="TIGR01865">
    <property type="entry name" value="cas_Csn1"/>
    <property type="match status" value="1"/>
</dbReference>
<dbReference type="PROSITE" id="PS51749">
    <property type="entry name" value="HNH_CAS9"/>
    <property type="match status" value="1"/>
</dbReference>
<keyword evidence="4 12" id="KW-0255">Endonuclease</keyword>
<feature type="domain" description="HNH Cas9-type" evidence="13">
    <location>
        <begin position="451"/>
        <end position="606"/>
    </location>
</feature>
<dbReference type="GO" id="GO:0051607">
    <property type="term" value="P:defense response to virus"/>
    <property type="evidence" value="ECO:0007669"/>
    <property type="project" value="UniProtKB-UniRule"/>
</dbReference>
<dbReference type="Gene3D" id="3.30.420.10">
    <property type="entry name" value="Ribonuclease H-like superfamily/Ribonuclease H"/>
    <property type="match status" value="2"/>
</dbReference>
<comment type="subunit">
    <text evidence="11 12">Monomer. Binds crRNA and tracrRNA.</text>
</comment>
<dbReference type="GO" id="GO:0043571">
    <property type="term" value="P:maintenance of CRISPR repeat elements"/>
    <property type="evidence" value="ECO:0007669"/>
    <property type="project" value="UniProtKB-UniRule"/>
</dbReference>
<dbReference type="Pfam" id="PF18470">
    <property type="entry name" value="Cas9_a"/>
    <property type="match status" value="1"/>
</dbReference>
<keyword evidence="2 12" id="KW-0540">Nuclease</keyword>
<evidence type="ECO:0000256" key="3">
    <source>
        <dbReference type="ARBA" id="ARBA00022723"/>
    </source>
</evidence>
<keyword evidence="5 12" id="KW-0378">Hydrolase</keyword>
<comment type="caution">
    <text evidence="12">Lacks conserved residue(s) required for the propagation of feature annotation.</text>
</comment>
<dbReference type="Pfam" id="PF18541">
    <property type="entry name" value="RuvC_III"/>
    <property type="match status" value="1"/>
</dbReference>
<sequence>MARAQRRLISRRANRMNKLRRLLKQENVLQANDYDEKGLIIGLPNQAWELRAQGLDRKLEPKEWAAVLINLVKHRGYLSQRKNESQTADKELGALLSGMNHNHQLLQSQSNQYRTPAELAIKQFATQDGHIRNQRGAYTHTFNRLDLQNELNQLFDAQTRLGNPHVSGSLKTAINDLLMNQKAALSGDAILEMLGRCTFEPSEYKAAKNTYSAERFVWLGKLTNLRIQDNGLESALSREQRELLLNEPYNKTKLTYQQVRKLLRLPETAFFKGLRYGKDNAESATFMEMKSYHAIRKSLENKSLKSEWEKLKTQPKLLDLIGTAFSIYKTDDEIAGCLKNQLPENVIIALQEQLNFSNFMELSLKALEKLLPLMEQGLRYDEACTQIYGNRHEKIADKTEKFLPNIPADKLRNPVVLRTLTQARKVINAIIRRYGSPARVHIETGREVGKSFSDRDKLKKQQEENQEQRRRAIDEWKQFFPNAAHEPKAVDILKLRLYQLQQGKCLYSGLPIDVRRLPEKGYVEIDHALPFSRTWDDSFNNKILVLASENQNKGNQTPYEYLRGADNSESWRLFVENVQNCQFSPNKKQKIMAKQLDEKGFLERNLNDTRYVSRFLCQFISEHLHLTGKGKKRVFASNGQITALLRGRWGLSKNREENDRHHAVDAVVVACSTVAMQQKITQFVRYQKGNVFTGERIDKETGEVISIHFPTPWEHFREEVMIRVFDDNPLRTLPEKLPNRPEALHEYVMPLFVSRMPTRKMTGQGHKETIKSAKRLDEKISVLRVPLTQLKLNDLENMVNREREPALYEALKARLEQFKNDPAKAFAEPFFKQGGQQVKAVRVEIVQKSGMLLRKINGVADNGSMVRVDVFEKSGKFYLVPIYAWQVAEGILPNYAVVAHKDESDWILMDESYHFKFALYKNDLLEVQTKKGGIMGYFASLDRATGAITIREHDRDKKKCKDGEHRSIGVKMASSFKKLQVDELGKNIHETRSRKRPNIG</sequence>
<dbReference type="GO" id="GO:0003677">
    <property type="term" value="F:DNA binding"/>
    <property type="evidence" value="ECO:0007669"/>
    <property type="project" value="UniProtKB-UniRule"/>
</dbReference>
<evidence type="ECO:0000256" key="4">
    <source>
        <dbReference type="ARBA" id="ARBA00022759"/>
    </source>
</evidence>
<dbReference type="InterPro" id="IPR041383">
    <property type="entry name" value="RuvC_III"/>
</dbReference>
<evidence type="ECO:0000256" key="12">
    <source>
        <dbReference type="HAMAP-Rule" id="MF_01480"/>
    </source>
</evidence>
<evidence type="ECO:0000256" key="8">
    <source>
        <dbReference type="ARBA" id="ARBA00023118"/>
    </source>
</evidence>
<comment type="similarity">
    <text evidence="12">Belongs to the CRISPR-associated Cas9 family.</text>
</comment>
<comment type="function">
    <text evidence="12">CRISPR (clustered regularly interspaced short palindromic repeat) is an adaptive immune system that provides protection against mobile genetic elements (viruses, transposable elements and conjugative plasmids). CRISPR clusters contain spacers, sequences complementary to antecedent mobile elements, and target invading nucleic acids. CRISPR clusters are transcribed and processed into CRISPR RNA (crRNA). In type II CRISPR systems correct processing of pre-crRNA requires a trans-encoded small RNA (tracrRNA), endogenous ribonuclease 3 (rnc) and this protein. The tracrRNA serves as a guide for ribonuclease 3-aided processing of pre-crRNA. Subsequently Cas9/crRNA/tracrRNA endonucleolytically cleaves linear or circular dsDNA target complementary to the spacer; Cas9 is inactive in the absence of the 2 guide RNAs (gRNA). Cas9 recognizes the protospacer adjacent motif (PAM) in the CRISPR repeat sequences to help distinguish self versus nonself, as targets within the bacterial CRISPR locus do not have PAMs. PAM recognition is also required for catalytic activity.</text>
</comment>
<keyword evidence="8 12" id="KW-0051">Antiviral defense</keyword>
<keyword evidence="6" id="KW-0460">Magnesium</keyword>
<reference evidence="14 15" key="1">
    <citation type="submission" date="2011-04" db="EMBL/GenBank/DDBJ databases">
        <authorList>
            <person name="Muzny D."/>
            <person name="Qin X."/>
            <person name="Deng J."/>
            <person name="Jiang H."/>
            <person name="Liu Y."/>
            <person name="Qu J."/>
            <person name="Song X.-Z."/>
            <person name="Zhang L."/>
            <person name="Thornton R."/>
            <person name="Coyle M."/>
            <person name="Francisco L."/>
            <person name="Jackson L."/>
            <person name="Javaid M."/>
            <person name="Korchina V."/>
            <person name="Kovar C."/>
            <person name="Mata R."/>
            <person name="Mathew T."/>
            <person name="Ngo R."/>
            <person name="Nguyen L."/>
            <person name="Nguyen N."/>
            <person name="Okwuonu G."/>
            <person name="Ongeri F."/>
            <person name="Pham C."/>
            <person name="Simmons D."/>
            <person name="Wilczek-Boney K."/>
            <person name="Hale W."/>
            <person name="Jakkamsetti A."/>
            <person name="Pham P."/>
            <person name="Ruth R."/>
            <person name="San Lucas F."/>
            <person name="Warren J."/>
            <person name="Zhang J."/>
            <person name="Zhao Z."/>
            <person name="Zhou C."/>
            <person name="Zhu D."/>
            <person name="Lee S."/>
            <person name="Bess C."/>
            <person name="Blankenburg K."/>
            <person name="Forbes L."/>
            <person name="Fu Q."/>
            <person name="Gubbala S."/>
            <person name="Hirani K."/>
            <person name="Jayaseelan J.C."/>
            <person name="Lara F."/>
            <person name="Munidasa M."/>
            <person name="Palculict T."/>
            <person name="Patil S."/>
            <person name="Pu L.-L."/>
            <person name="Saada N."/>
            <person name="Tang L."/>
            <person name="Weissenberger G."/>
            <person name="Zhu Y."/>
            <person name="Hemphill L."/>
            <person name="Shang Y."/>
            <person name="Youmans B."/>
            <person name="Ayvaz T."/>
            <person name="Ross M."/>
            <person name="Santibanez J."/>
            <person name="Aqrawi P."/>
            <person name="Gross S."/>
            <person name="Joshi V."/>
            <person name="Fowler G."/>
            <person name="Nazareth L."/>
            <person name="Reid J."/>
            <person name="Worley K."/>
            <person name="Petrosino J."/>
            <person name="Highlander S."/>
            <person name="Gibbs R."/>
        </authorList>
    </citation>
    <scope>NUCLEOTIDE SEQUENCE [LARGE SCALE GENOMIC DNA]</scope>
    <source>
        <strain evidence="14 15">ATCC 23330</strain>
    </source>
</reference>
<evidence type="ECO:0000256" key="11">
    <source>
        <dbReference type="ARBA" id="ARBA00046380"/>
    </source>
</evidence>
<evidence type="ECO:0000256" key="5">
    <source>
        <dbReference type="ARBA" id="ARBA00022801"/>
    </source>
</evidence>
<comment type="domain">
    <text evidence="12">Has 2 endonuclease domains. The discontinuous RuvC-like domain cleaves the target DNA noncomplementary to crRNA while the HNH nuclease domain cleaves the target DNA complementary to crRNA.</text>
</comment>
<keyword evidence="3" id="KW-0479">Metal-binding</keyword>
<dbReference type="InterPro" id="IPR028629">
    <property type="entry name" value="Cas9"/>
</dbReference>
<evidence type="ECO:0000256" key="9">
    <source>
        <dbReference type="ARBA" id="ARBA00023125"/>
    </source>
</evidence>
<dbReference type="Proteomes" id="UP000004207">
    <property type="component" value="Unassembled WGS sequence"/>
</dbReference>
<evidence type="ECO:0000313" key="15">
    <source>
        <dbReference type="Proteomes" id="UP000004207"/>
    </source>
</evidence>
<dbReference type="InterPro" id="IPR036397">
    <property type="entry name" value="RNaseH_sf"/>
</dbReference>
<gene>
    <name evidence="14" type="primary">csn1</name>
    <name evidence="12" type="synonym">cas9</name>
    <name evidence="14" type="ORF">HMPREF0476_0161</name>
</gene>
<dbReference type="eggNOG" id="COG3513">
    <property type="taxonomic scope" value="Bacteria"/>
</dbReference>
<keyword evidence="9 12" id="KW-0238">DNA-binding</keyword>
<evidence type="ECO:0000259" key="13">
    <source>
        <dbReference type="PROSITE" id="PS51749"/>
    </source>
</evidence>